<dbReference type="EMBL" id="JAFREP010000011">
    <property type="protein sequence ID" value="MBO1319491.1"/>
    <property type="molecule type" value="Genomic_DNA"/>
</dbReference>
<dbReference type="RefSeq" id="WP_207859362.1">
    <property type="nucleotide sequence ID" value="NZ_JAFREP010000011.1"/>
</dbReference>
<comment type="caution">
    <text evidence="1">The sequence shown here is derived from an EMBL/GenBank/DDBJ whole genome shotgun (WGS) entry which is preliminary data.</text>
</comment>
<accession>A0A8J7U5N0</accession>
<dbReference type="AlphaFoldDB" id="A0A8J7U5N0"/>
<gene>
    <name evidence="1" type="ORF">J3U88_13535</name>
</gene>
<dbReference type="Proteomes" id="UP000664417">
    <property type="component" value="Unassembled WGS sequence"/>
</dbReference>
<keyword evidence="2" id="KW-1185">Reference proteome</keyword>
<evidence type="ECO:0000313" key="2">
    <source>
        <dbReference type="Proteomes" id="UP000664417"/>
    </source>
</evidence>
<reference evidence="1" key="1">
    <citation type="submission" date="2021-03" db="EMBL/GenBank/DDBJ databases">
        <authorList>
            <person name="Wang G."/>
        </authorList>
    </citation>
    <scope>NUCLEOTIDE SEQUENCE</scope>
    <source>
        <strain evidence="1">KCTC 12899</strain>
    </source>
</reference>
<sequence length="741" mass="83857">MSKSIPPQQIQLNNAKVPTPKRIQLLQLQIASTHDKQYKNNTSGLLDKVDLVFEAFAKMHDQNFTDNRKGTAPVYTLPEFFWSDFKSNLTQDQKEMLMAAIQEKAASPKFEGAIFVLGTMCTAQPPESLTALRPQDLHMLQDQLGSDECDLSAAYQEAMGPEVENCEQYRNEPRALLATVGDMLNARLDALNIPRDTPPERLGEFNFNREQELATIVETVKKMATHRDALKTLAFMPKGSYLSSSKIETFRQKVAKKDWPGARKLLKKGLAPSFKQKDLDNLISKDLRAINDFFQTFGSSKSNFSKLANTFRKFYYPNSATMPEREVYEERVSRQEAKAQSILRMRSPGDMYKLTENQSMVIEGGKGGKMETVTKLFPSKADTPSYFSNRLSNLLIPEKLQSSSIKANPEQNSSDLGDQINEAGITADDFVFDSPKTGVKLGVVICSDYTNQVYKAFFDEDNKDRIDHLQIVAAGVPSLKTDIGSSKTSIGLNDGADGSSQFIRSDSEINNKRDISTDVVEYNPQTQEFTIFSQSQEFTKKPLDLENKSYAVGVSQPIHLSDGDESSIGSFDENTNKGTINLMEKLIIDSETSISLWQEQLAEVDGLLERMKEPMSVIEPREELIDKDNFQKQKFLKQNEQGIWESKVDHEKLTQEMVKPRELMADIIGVVNQDVFLLSGNNNQPFKPNERLEVRTRLQELKHTLEANIDDSFKVIEHNKKMLDRIDVDRIRAKIHQNDFV</sequence>
<proteinExistence type="predicted"/>
<evidence type="ECO:0000313" key="1">
    <source>
        <dbReference type="EMBL" id="MBO1319491.1"/>
    </source>
</evidence>
<organism evidence="1 2">
    <name type="scientific">Acanthopleuribacter pedis</name>
    <dbReference type="NCBI Taxonomy" id="442870"/>
    <lineage>
        <taxon>Bacteria</taxon>
        <taxon>Pseudomonadati</taxon>
        <taxon>Acidobacteriota</taxon>
        <taxon>Holophagae</taxon>
        <taxon>Acanthopleuribacterales</taxon>
        <taxon>Acanthopleuribacteraceae</taxon>
        <taxon>Acanthopleuribacter</taxon>
    </lineage>
</organism>
<protein>
    <submittedName>
        <fullName evidence="1">Uncharacterized protein</fullName>
    </submittedName>
</protein>
<name>A0A8J7U5N0_9BACT</name>